<dbReference type="EMBL" id="JANQDX010000013">
    <property type="protein sequence ID" value="KAL0913276.1"/>
    <property type="molecule type" value="Genomic_DNA"/>
</dbReference>
<sequence length="155" mass="18027">MACMHILLLALVSPLLELELTVKYGAQKLQIQWGCTKRRKNMSREMNGTLNKKKSREEHDKHDSLQHKNQKRKAEKDIKFNESSHYRWDKSDLAEELDPPSFVPNKCNSSGITQYSNKKKGFHDADPNKRRPGILFSLLALFVFEITPFNVRSKI</sequence>
<keyword evidence="2" id="KW-0732">Signal</keyword>
<feature type="region of interest" description="Disordered" evidence="1">
    <location>
        <begin position="42"/>
        <end position="80"/>
    </location>
</feature>
<protein>
    <submittedName>
        <fullName evidence="3">Uncharacterized protein</fullName>
    </submittedName>
</protein>
<feature type="signal peptide" evidence="2">
    <location>
        <begin position="1"/>
        <end position="18"/>
    </location>
</feature>
<proteinExistence type="predicted"/>
<feature type="compositionally biased region" description="Basic and acidic residues" evidence="1">
    <location>
        <begin position="55"/>
        <end position="80"/>
    </location>
</feature>
<accession>A0ABD0UKY6</accession>
<evidence type="ECO:0000256" key="1">
    <source>
        <dbReference type="SAM" id="MobiDB-lite"/>
    </source>
</evidence>
<reference evidence="3 4" key="1">
    <citation type="journal article" date="2024" name="Plant Biotechnol. J.">
        <title>Dendrobium thyrsiflorum genome and its molecular insights into genes involved in important horticultural traits.</title>
        <authorList>
            <person name="Chen B."/>
            <person name="Wang J.Y."/>
            <person name="Zheng P.J."/>
            <person name="Li K.L."/>
            <person name="Liang Y.M."/>
            <person name="Chen X.F."/>
            <person name="Zhang C."/>
            <person name="Zhao X."/>
            <person name="He X."/>
            <person name="Zhang G.Q."/>
            <person name="Liu Z.J."/>
            <person name="Xu Q."/>
        </authorList>
    </citation>
    <scope>NUCLEOTIDE SEQUENCE [LARGE SCALE GENOMIC DNA]</scope>
    <source>
        <strain evidence="3">GZMU011</strain>
    </source>
</reference>
<dbReference type="AlphaFoldDB" id="A0ABD0UKY6"/>
<evidence type="ECO:0000256" key="2">
    <source>
        <dbReference type="SAM" id="SignalP"/>
    </source>
</evidence>
<feature type="chain" id="PRO_5044850194" evidence="2">
    <location>
        <begin position="19"/>
        <end position="155"/>
    </location>
</feature>
<evidence type="ECO:0000313" key="4">
    <source>
        <dbReference type="Proteomes" id="UP001552299"/>
    </source>
</evidence>
<organism evidence="3 4">
    <name type="scientific">Dendrobium thyrsiflorum</name>
    <name type="common">Pinecone-like raceme dendrobium</name>
    <name type="synonym">Orchid</name>
    <dbReference type="NCBI Taxonomy" id="117978"/>
    <lineage>
        <taxon>Eukaryota</taxon>
        <taxon>Viridiplantae</taxon>
        <taxon>Streptophyta</taxon>
        <taxon>Embryophyta</taxon>
        <taxon>Tracheophyta</taxon>
        <taxon>Spermatophyta</taxon>
        <taxon>Magnoliopsida</taxon>
        <taxon>Liliopsida</taxon>
        <taxon>Asparagales</taxon>
        <taxon>Orchidaceae</taxon>
        <taxon>Epidendroideae</taxon>
        <taxon>Malaxideae</taxon>
        <taxon>Dendrobiinae</taxon>
        <taxon>Dendrobium</taxon>
    </lineage>
</organism>
<comment type="caution">
    <text evidence="3">The sequence shown here is derived from an EMBL/GenBank/DDBJ whole genome shotgun (WGS) entry which is preliminary data.</text>
</comment>
<gene>
    <name evidence="3" type="ORF">M5K25_016723</name>
</gene>
<dbReference type="Proteomes" id="UP001552299">
    <property type="component" value="Unassembled WGS sequence"/>
</dbReference>
<keyword evidence="4" id="KW-1185">Reference proteome</keyword>
<evidence type="ECO:0000313" key="3">
    <source>
        <dbReference type="EMBL" id="KAL0913276.1"/>
    </source>
</evidence>
<name>A0ABD0UKY6_DENTH</name>